<dbReference type="EMBL" id="QGDL01000006">
    <property type="protein sequence ID" value="PWJ29498.1"/>
    <property type="molecule type" value="Genomic_DNA"/>
</dbReference>
<proteinExistence type="predicted"/>
<dbReference type="RefSeq" id="WP_109731340.1">
    <property type="nucleotide sequence ID" value="NZ_BAAACK010000026.1"/>
</dbReference>
<dbReference type="OrthoDB" id="2066509at2"/>
<dbReference type="AlphaFoldDB" id="A0A2Y9BEQ9"/>
<keyword evidence="2" id="KW-1185">Reference proteome</keyword>
<name>A0A2Y9BEQ9_9FIRM</name>
<evidence type="ECO:0000313" key="2">
    <source>
        <dbReference type="Proteomes" id="UP000245845"/>
    </source>
</evidence>
<sequence>MSDKAEQLKILKEIFKEDFEEIDAGVRSGGDTTLFEVTSIEGVAIPDGLTIIVNFDNGKKLGWAGPSSPLYTSERFDERFKGNLNIFVMKKKKVLKQIHTTYNQETFKKRTDTYSFQEILDSVEF</sequence>
<comment type="caution">
    <text evidence="1">The sequence shown here is derived from an EMBL/GenBank/DDBJ whole genome shotgun (WGS) entry which is preliminary data.</text>
</comment>
<organism evidence="1 2">
    <name type="scientific">Faecalicatena orotica</name>
    <dbReference type="NCBI Taxonomy" id="1544"/>
    <lineage>
        <taxon>Bacteria</taxon>
        <taxon>Bacillati</taxon>
        <taxon>Bacillota</taxon>
        <taxon>Clostridia</taxon>
        <taxon>Lachnospirales</taxon>
        <taxon>Lachnospiraceae</taxon>
        <taxon>Faecalicatena</taxon>
    </lineage>
</organism>
<gene>
    <name evidence="1" type="ORF">A8806_106237</name>
</gene>
<protein>
    <submittedName>
        <fullName evidence="1">Uncharacterized protein</fullName>
    </submittedName>
</protein>
<accession>A0A2Y9BEQ9</accession>
<evidence type="ECO:0000313" key="1">
    <source>
        <dbReference type="EMBL" id="PWJ29498.1"/>
    </source>
</evidence>
<dbReference type="Proteomes" id="UP000245845">
    <property type="component" value="Unassembled WGS sequence"/>
</dbReference>
<reference evidence="1 2" key="1">
    <citation type="submission" date="2018-05" db="EMBL/GenBank/DDBJ databases">
        <title>The Hungate 1000. A catalogue of reference genomes from the rumen microbiome.</title>
        <authorList>
            <person name="Kelly W."/>
        </authorList>
    </citation>
    <scope>NUCLEOTIDE SEQUENCE [LARGE SCALE GENOMIC DNA]</scope>
    <source>
        <strain evidence="1 2">NLAE-zl-C242</strain>
    </source>
</reference>